<reference evidence="2" key="2">
    <citation type="submission" date="2015-02" db="EMBL/GenBank/DDBJ databases">
        <authorList>
            <person name="Vasilyev I.Y."/>
            <person name="Siniagina M.N."/>
            <person name="Malanin S.Y."/>
            <person name="Boulygina E.A."/>
            <person name="Grygoryeva T.V."/>
            <person name="Yarullina D.R."/>
            <person name="Ilinskaya O.N."/>
        </authorList>
    </citation>
    <scope>NUCLEOTIDE SEQUENCE</scope>
    <source>
        <strain evidence="2">VKM Ac-1804</strain>
    </source>
</reference>
<name>A0A1T4YA56_9MICO</name>
<dbReference type="Pfam" id="PF06993">
    <property type="entry name" value="DUF1304"/>
    <property type="match status" value="1"/>
</dbReference>
<dbReference type="EMBL" id="JYFC01000002">
    <property type="protein sequence ID" value="KJC64850.1"/>
    <property type="molecule type" value="Genomic_DNA"/>
</dbReference>
<evidence type="ECO:0000256" key="1">
    <source>
        <dbReference type="SAM" id="Phobius"/>
    </source>
</evidence>
<organism evidence="3 5">
    <name type="scientific">Agreia bicolorata</name>
    <dbReference type="NCBI Taxonomy" id="110935"/>
    <lineage>
        <taxon>Bacteria</taxon>
        <taxon>Bacillati</taxon>
        <taxon>Actinomycetota</taxon>
        <taxon>Actinomycetes</taxon>
        <taxon>Micrococcales</taxon>
        <taxon>Microbacteriaceae</taxon>
        <taxon>Agreia</taxon>
    </lineage>
</organism>
<feature type="transmembrane region" description="Helical" evidence="1">
    <location>
        <begin position="82"/>
        <end position="102"/>
    </location>
</feature>
<reference evidence="3" key="4">
    <citation type="submission" date="2017-02" db="EMBL/GenBank/DDBJ databases">
        <authorList>
            <person name="Peterson S.W."/>
        </authorList>
    </citation>
    <scope>NUCLEOTIDE SEQUENCE [LARGE SCALE GENOMIC DNA]</scope>
    <source>
        <strain evidence="3">VKM Ac-2052</strain>
    </source>
</reference>
<keyword evidence="1" id="KW-0472">Membrane</keyword>
<protein>
    <submittedName>
        <fullName evidence="3">Putative membrane protein</fullName>
    </submittedName>
</protein>
<evidence type="ECO:0000313" key="3">
    <source>
        <dbReference type="EMBL" id="SKA98181.1"/>
    </source>
</evidence>
<dbReference type="Proteomes" id="UP000032503">
    <property type="component" value="Unassembled WGS sequence"/>
</dbReference>
<dbReference type="InterPro" id="IPR009732">
    <property type="entry name" value="DUF1304"/>
</dbReference>
<reference evidence="5" key="3">
    <citation type="submission" date="2017-02" db="EMBL/GenBank/DDBJ databases">
        <authorList>
            <person name="Varghese N."/>
            <person name="Submissions S."/>
        </authorList>
    </citation>
    <scope>NUCLEOTIDE SEQUENCE [LARGE SCALE GENOMIC DNA]</scope>
    <source>
        <strain evidence="5">VKM Ac-2052</strain>
    </source>
</reference>
<dbReference type="Proteomes" id="UP000189735">
    <property type="component" value="Unassembled WGS sequence"/>
</dbReference>
<gene>
    <name evidence="3" type="ORF">SAMN06295879_2531</name>
    <name evidence="2" type="ORF">TZ00_04075</name>
</gene>
<evidence type="ECO:0000313" key="2">
    <source>
        <dbReference type="EMBL" id="KJC64850.1"/>
    </source>
</evidence>
<keyword evidence="4" id="KW-1185">Reference proteome</keyword>
<evidence type="ECO:0000313" key="5">
    <source>
        <dbReference type="Proteomes" id="UP000189735"/>
    </source>
</evidence>
<evidence type="ECO:0000313" key="4">
    <source>
        <dbReference type="Proteomes" id="UP000032503"/>
    </source>
</evidence>
<dbReference type="AlphaFoldDB" id="A0A1T4YA56"/>
<keyword evidence="1" id="KW-1133">Transmembrane helix</keyword>
<reference evidence="2 4" key="1">
    <citation type="journal article" date="2001" name="Int. J. Syst. Evol. Microbiol.">
        <title>Agreia bicolorata gen. nov., sp. nov., to accommodate actinobacteria isolated from narrow reed grass infected by the nematode Heteroanguina graminophila.</title>
        <authorList>
            <person name="Evtushenko L.I."/>
            <person name="Dorofeeva L.V."/>
            <person name="Dobrovolskaya T.G."/>
            <person name="Streshinskaya G.M."/>
            <person name="Subbotin S.A."/>
            <person name="Tiedje J.M."/>
        </authorList>
    </citation>
    <scope>NUCLEOTIDE SEQUENCE [LARGE SCALE GENOMIC DNA]</scope>
    <source>
        <strain evidence="2 4">VKM Ac-1804</strain>
    </source>
</reference>
<keyword evidence="1" id="KW-0812">Transmembrane</keyword>
<dbReference type="PANTHER" id="PTHR38446:SF1">
    <property type="entry name" value="BLL0914 PROTEIN"/>
    <property type="match status" value="1"/>
</dbReference>
<sequence>MAIVSVVIAALAALLHVYIFWMESLAWDGPAARKTFGPASTAEVEATRPLAYNQGFYNLFLAIATIIGIVFVLVSTSAVGPALMLVGTGSMLAAALVLFASTPDKRSAAIKQGTLPLLAVIATIISLNV</sequence>
<accession>A0A1T4YA56</accession>
<dbReference type="PANTHER" id="PTHR38446">
    <property type="entry name" value="BLL0914 PROTEIN"/>
    <property type="match status" value="1"/>
</dbReference>
<feature type="transmembrane region" description="Helical" evidence="1">
    <location>
        <begin position="57"/>
        <end position="75"/>
    </location>
</feature>
<proteinExistence type="predicted"/>
<dbReference type="RefSeq" id="WP_044439547.1">
    <property type="nucleotide sequence ID" value="NZ_FUYG01000006.1"/>
</dbReference>
<dbReference type="EMBL" id="FUYG01000006">
    <property type="protein sequence ID" value="SKA98181.1"/>
    <property type="molecule type" value="Genomic_DNA"/>
</dbReference>